<feature type="region of interest" description="Disordered" evidence="1">
    <location>
        <begin position="260"/>
        <end position="437"/>
    </location>
</feature>
<protein>
    <submittedName>
        <fullName evidence="2">Uncharacterized protein</fullName>
    </submittedName>
</protein>
<feature type="compositionally biased region" description="Pro residues" evidence="1">
    <location>
        <begin position="322"/>
        <end position="338"/>
    </location>
</feature>
<feature type="region of interest" description="Disordered" evidence="1">
    <location>
        <begin position="1"/>
        <end position="137"/>
    </location>
</feature>
<dbReference type="EMBL" id="KN880448">
    <property type="protein sequence ID" value="KIY72000.1"/>
    <property type="molecule type" value="Genomic_DNA"/>
</dbReference>
<accession>A0A0D7BP58</accession>
<proteinExistence type="predicted"/>
<feature type="compositionally biased region" description="Polar residues" evidence="1">
    <location>
        <begin position="1"/>
        <end position="14"/>
    </location>
</feature>
<evidence type="ECO:0000313" key="3">
    <source>
        <dbReference type="Proteomes" id="UP000054007"/>
    </source>
</evidence>
<sequence>MPTMNTTQSANKPTQPAAATVKAEPDPASALGDLRARALQSKSRRPKHPHTAHIPPPLTQRTRPPADLILDYTGDGLGVQPHLEEGEIGDMHTGMSAGSQSAPSAAEIPGFNRQKSSTPTQRKRPPTIKQESPPHSAQLYPRIQQDVDMENPGRTNTIDEFHVRPGLALSQSQYDACKDIVLDLLGWGVTPEYLAQCGLSREIIFFTFTELNLRLPANLDTTGLSPFDPTAPREPSSATNQPPAAPDLAAIEREMRLAVQMRKKKNQPPSPPVLTSTQFLSPTGGATEAEQPSNDAEAFLNSIVPPTFEPIDVDDTIRRPSEPPTPMAPPPTTPPDVVRPPSTSTAGPSQPRPELFNRRRPTAADYVDESQKGKSGNILVRNKTSSFAGIKRPAKMVIDLSDTESEAEDDPMDGSAVAASSSSKSTTPRLTESKSLLDVESSLAKAKEELQLRILSRQSRRPTIENPVPPAVKPPQDMVTASSNTTPPPASGPRSRVHY</sequence>
<name>A0A0D7BP58_9AGAR</name>
<dbReference type="AlphaFoldDB" id="A0A0D7BP58"/>
<feature type="region of interest" description="Disordered" evidence="1">
    <location>
        <begin position="453"/>
        <end position="499"/>
    </location>
</feature>
<organism evidence="2 3">
    <name type="scientific">Cylindrobasidium torrendii FP15055 ss-10</name>
    <dbReference type="NCBI Taxonomy" id="1314674"/>
    <lineage>
        <taxon>Eukaryota</taxon>
        <taxon>Fungi</taxon>
        <taxon>Dikarya</taxon>
        <taxon>Basidiomycota</taxon>
        <taxon>Agaricomycotina</taxon>
        <taxon>Agaricomycetes</taxon>
        <taxon>Agaricomycetidae</taxon>
        <taxon>Agaricales</taxon>
        <taxon>Marasmiineae</taxon>
        <taxon>Physalacriaceae</taxon>
        <taxon>Cylindrobasidium</taxon>
    </lineage>
</organism>
<reference evidence="2 3" key="1">
    <citation type="journal article" date="2015" name="Fungal Genet. Biol.">
        <title>Evolution of novel wood decay mechanisms in Agaricales revealed by the genome sequences of Fistulina hepatica and Cylindrobasidium torrendii.</title>
        <authorList>
            <person name="Floudas D."/>
            <person name="Held B.W."/>
            <person name="Riley R."/>
            <person name="Nagy L.G."/>
            <person name="Koehler G."/>
            <person name="Ransdell A.S."/>
            <person name="Younus H."/>
            <person name="Chow J."/>
            <person name="Chiniquy J."/>
            <person name="Lipzen A."/>
            <person name="Tritt A."/>
            <person name="Sun H."/>
            <person name="Haridas S."/>
            <person name="LaButti K."/>
            <person name="Ohm R.A."/>
            <person name="Kues U."/>
            <person name="Blanchette R.A."/>
            <person name="Grigoriev I.V."/>
            <person name="Minto R.E."/>
            <person name="Hibbett D.S."/>
        </authorList>
    </citation>
    <scope>NUCLEOTIDE SEQUENCE [LARGE SCALE GENOMIC DNA]</scope>
    <source>
        <strain evidence="2 3">FP15055 ss-10</strain>
    </source>
</reference>
<feature type="region of interest" description="Disordered" evidence="1">
    <location>
        <begin position="224"/>
        <end position="245"/>
    </location>
</feature>
<evidence type="ECO:0000313" key="2">
    <source>
        <dbReference type="EMBL" id="KIY72000.1"/>
    </source>
</evidence>
<keyword evidence="3" id="KW-1185">Reference proteome</keyword>
<feature type="compositionally biased region" description="Basic residues" evidence="1">
    <location>
        <begin position="42"/>
        <end position="51"/>
    </location>
</feature>
<evidence type="ECO:0000256" key="1">
    <source>
        <dbReference type="SAM" id="MobiDB-lite"/>
    </source>
</evidence>
<dbReference type="OrthoDB" id="3270652at2759"/>
<feature type="compositionally biased region" description="Acidic residues" evidence="1">
    <location>
        <begin position="401"/>
        <end position="412"/>
    </location>
</feature>
<gene>
    <name evidence="2" type="ORF">CYLTODRAFT_80088</name>
</gene>
<feature type="compositionally biased region" description="Low complexity" evidence="1">
    <location>
        <begin position="415"/>
        <end position="425"/>
    </location>
</feature>
<dbReference type="Proteomes" id="UP000054007">
    <property type="component" value="Unassembled WGS sequence"/>
</dbReference>